<proteinExistence type="predicted"/>
<dbReference type="OrthoDB" id="1739319at2"/>
<gene>
    <name evidence="2" type="ORF">Cpap_2276</name>
</gene>
<evidence type="ECO:0000313" key="3">
    <source>
        <dbReference type="Proteomes" id="UP000003860"/>
    </source>
</evidence>
<evidence type="ECO:0000256" key="1">
    <source>
        <dbReference type="SAM" id="SignalP"/>
    </source>
</evidence>
<comment type="caution">
    <text evidence="2">The sequence shown here is derived from an EMBL/GenBank/DDBJ whole genome shotgun (WGS) entry which is preliminary data.</text>
</comment>
<keyword evidence="1" id="KW-0732">Signal</keyword>
<dbReference type="RefSeq" id="WP_004619264.1">
    <property type="nucleotide sequence ID" value="NZ_ACXX02000006.1"/>
</dbReference>
<dbReference type="eggNOG" id="ENOG50329X7">
    <property type="taxonomic scope" value="Bacteria"/>
</dbReference>
<feature type="chain" id="PRO_5003272928" evidence="1">
    <location>
        <begin position="28"/>
        <end position="172"/>
    </location>
</feature>
<dbReference type="EMBL" id="ACXX02000006">
    <property type="protein sequence ID" value="EGD47872.1"/>
    <property type="molecule type" value="Genomic_DNA"/>
</dbReference>
<protein>
    <submittedName>
        <fullName evidence="2">Uncharacterized protein</fullName>
    </submittedName>
</protein>
<reference evidence="2" key="2">
    <citation type="submission" date="2011-01" db="EMBL/GenBank/DDBJ databases">
        <title>The Non-contiguous Finished genome of Clostridium papyrosolvens.</title>
        <authorList>
            <person name="Lucas S."/>
            <person name="Copeland A."/>
            <person name="Lapidus A."/>
            <person name="Cheng J.-F."/>
            <person name="Goodwin L."/>
            <person name="Pitluck S."/>
            <person name="Misra M."/>
            <person name="Chertkov O."/>
            <person name="Detter J.C."/>
            <person name="Han C."/>
            <person name="Tapia R."/>
            <person name="Land M."/>
            <person name="Hauser L."/>
            <person name="Kyrpides N."/>
            <person name="Ivanova N."/>
            <person name="Pagani I."/>
            <person name="Mouttaki H."/>
            <person name="He Z."/>
            <person name="Zhou J."/>
            <person name="Hemme C.L."/>
            <person name="Woyke T."/>
        </authorList>
    </citation>
    <scope>NUCLEOTIDE SEQUENCE [LARGE SCALE GENOMIC DNA]</scope>
    <source>
        <strain evidence="2">DSM 2782</strain>
    </source>
</reference>
<name>F1TD05_9FIRM</name>
<sequence length="172" mass="19351">MFRMKRLLLVIITTLIFTMAFSTMAFAIDANAVSQSQNSGNSVAASAYWYHQIISDKPLYLHDANTDTWYDSVKGTVDIKWTNLIPIFNSLTADLQVYDATYQFTLVTTESCSSDSIKGTFNIKKNGVVVAANIRGELYGINLAEGDYFKFYSDDMNWHFSAYITNRIDGAI</sequence>
<evidence type="ECO:0000313" key="2">
    <source>
        <dbReference type="EMBL" id="EGD47872.1"/>
    </source>
</evidence>
<keyword evidence="3" id="KW-1185">Reference proteome</keyword>
<dbReference type="AlphaFoldDB" id="F1TD05"/>
<dbReference type="Proteomes" id="UP000003860">
    <property type="component" value="Unassembled WGS sequence"/>
</dbReference>
<reference evidence="2" key="1">
    <citation type="submission" date="2009-07" db="EMBL/GenBank/DDBJ databases">
        <authorList>
            <consortium name="US DOE Joint Genome Institute (JGI-PGF)"/>
            <person name="Lucas S."/>
            <person name="Copeland A."/>
            <person name="Lapidus A."/>
            <person name="Glavina del Rio T."/>
            <person name="Tice H."/>
            <person name="Bruce D."/>
            <person name="Goodwin L."/>
            <person name="Pitluck S."/>
            <person name="Larimer F."/>
            <person name="Land M.L."/>
            <person name="Mouttaki H."/>
            <person name="He Z."/>
            <person name="Zhou J."/>
            <person name="Hemme C.L."/>
        </authorList>
    </citation>
    <scope>NUCLEOTIDE SEQUENCE [LARGE SCALE GENOMIC DNA]</scope>
    <source>
        <strain evidence="2">DSM 2782</strain>
    </source>
</reference>
<feature type="signal peptide" evidence="1">
    <location>
        <begin position="1"/>
        <end position="27"/>
    </location>
</feature>
<accession>F1TD05</accession>
<organism evidence="2 3">
    <name type="scientific">Ruminiclostridium papyrosolvens DSM 2782</name>
    <dbReference type="NCBI Taxonomy" id="588581"/>
    <lineage>
        <taxon>Bacteria</taxon>
        <taxon>Bacillati</taxon>
        <taxon>Bacillota</taxon>
        <taxon>Clostridia</taxon>
        <taxon>Eubacteriales</taxon>
        <taxon>Oscillospiraceae</taxon>
        <taxon>Ruminiclostridium</taxon>
    </lineage>
</organism>